<organism evidence="1 2">
    <name type="scientific">Aspergillus keveii</name>
    <dbReference type="NCBI Taxonomy" id="714993"/>
    <lineage>
        <taxon>Eukaryota</taxon>
        <taxon>Fungi</taxon>
        <taxon>Dikarya</taxon>
        <taxon>Ascomycota</taxon>
        <taxon>Pezizomycotina</taxon>
        <taxon>Eurotiomycetes</taxon>
        <taxon>Eurotiomycetidae</taxon>
        <taxon>Eurotiales</taxon>
        <taxon>Aspergillaceae</taxon>
        <taxon>Aspergillus</taxon>
        <taxon>Aspergillus subgen. Nidulantes</taxon>
    </lineage>
</organism>
<keyword evidence="2" id="KW-1185">Reference proteome</keyword>
<evidence type="ECO:0000313" key="2">
    <source>
        <dbReference type="Proteomes" id="UP001610563"/>
    </source>
</evidence>
<reference evidence="1 2" key="1">
    <citation type="submission" date="2024-07" db="EMBL/GenBank/DDBJ databases">
        <title>Section-level genome sequencing and comparative genomics of Aspergillus sections Usti and Cavernicolus.</title>
        <authorList>
            <consortium name="Lawrence Berkeley National Laboratory"/>
            <person name="Nybo J.L."/>
            <person name="Vesth T.C."/>
            <person name="Theobald S."/>
            <person name="Frisvad J.C."/>
            <person name="Larsen T.O."/>
            <person name="Kjaerboelling I."/>
            <person name="Rothschild-Mancinelli K."/>
            <person name="Lyhne E.K."/>
            <person name="Kogle M.E."/>
            <person name="Barry K."/>
            <person name="Clum A."/>
            <person name="Na H."/>
            <person name="Ledsgaard L."/>
            <person name="Lin J."/>
            <person name="Lipzen A."/>
            <person name="Kuo A."/>
            <person name="Riley R."/>
            <person name="Mondo S."/>
            <person name="Labutti K."/>
            <person name="Haridas S."/>
            <person name="Pangalinan J."/>
            <person name="Salamov A.A."/>
            <person name="Simmons B.A."/>
            <person name="Magnuson J.K."/>
            <person name="Chen J."/>
            <person name="Drula E."/>
            <person name="Henrissat B."/>
            <person name="Wiebenga A."/>
            <person name="Lubbers R.J."/>
            <person name="Gomes A.C."/>
            <person name="Makela M.R."/>
            <person name="Stajich J."/>
            <person name="Grigoriev I.V."/>
            <person name="Mortensen U.H."/>
            <person name="De Vries R.P."/>
            <person name="Baker S.E."/>
            <person name="Andersen M.R."/>
        </authorList>
    </citation>
    <scope>NUCLEOTIDE SEQUENCE [LARGE SCALE GENOMIC DNA]</scope>
    <source>
        <strain evidence="1 2">CBS 209.92</strain>
    </source>
</reference>
<evidence type="ECO:0000313" key="1">
    <source>
        <dbReference type="EMBL" id="KAL2800991.1"/>
    </source>
</evidence>
<comment type="caution">
    <text evidence="1">The sequence shown here is derived from an EMBL/GenBank/DDBJ whole genome shotgun (WGS) entry which is preliminary data.</text>
</comment>
<proteinExistence type="predicted"/>
<name>A0ABR4GPP7_9EURO</name>
<accession>A0ABR4GPP7</accession>
<protein>
    <submittedName>
        <fullName evidence="1">Uncharacterized protein</fullName>
    </submittedName>
</protein>
<sequence length="59" mass="6623">MFCTNVVTLKSKPEAARSEWVQESSLDRRVCDMVERSAGRVNSLSFSVGSLPRIHGQIR</sequence>
<dbReference type="Proteomes" id="UP001610563">
    <property type="component" value="Unassembled WGS sequence"/>
</dbReference>
<dbReference type="EMBL" id="JBFTWV010000002">
    <property type="protein sequence ID" value="KAL2800991.1"/>
    <property type="molecule type" value="Genomic_DNA"/>
</dbReference>
<gene>
    <name evidence="1" type="ORF">BJX66DRAFT_290660</name>
</gene>